<dbReference type="EMBL" id="RRZB01000023">
    <property type="protein sequence ID" value="MBE0463886.1"/>
    <property type="molecule type" value="Genomic_DNA"/>
</dbReference>
<keyword evidence="4" id="KW-0804">Transcription</keyword>
<evidence type="ECO:0000256" key="2">
    <source>
        <dbReference type="ARBA" id="ARBA00023015"/>
    </source>
</evidence>
<dbReference type="RefSeq" id="WP_192538427.1">
    <property type="nucleotide sequence ID" value="NZ_RRZB01000023.1"/>
</dbReference>
<keyword evidence="3" id="KW-0238">DNA-binding</keyword>
<dbReference type="Pfam" id="PF03466">
    <property type="entry name" value="LysR_substrate"/>
    <property type="match status" value="1"/>
</dbReference>
<organism evidence="6 7">
    <name type="scientific">Halomonas colorata</name>
    <dbReference type="NCBI Taxonomy" id="2742615"/>
    <lineage>
        <taxon>Bacteria</taxon>
        <taxon>Pseudomonadati</taxon>
        <taxon>Pseudomonadota</taxon>
        <taxon>Gammaproteobacteria</taxon>
        <taxon>Oceanospirillales</taxon>
        <taxon>Halomonadaceae</taxon>
        <taxon>Halomonas</taxon>
    </lineage>
</organism>
<dbReference type="SUPFAM" id="SSF53850">
    <property type="entry name" value="Periplasmic binding protein-like II"/>
    <property type="match status" value="1"/>
</dbReference>
<evidence type="ECO:0000256" key="4">
    <source>
        <dbReference type="ARBA" id="ARBA00023163"/>
    </source>
</evidence>
<dbReference type="Pfam" id="PF00126">
    <property type="entry name" value="HTH_1"/>
    <property type="match status" value="1"/>
</dbReference>
<accession>A0ABR9FZ25</accession>
<dbReference type="PANTHER" id="PTHR30346:SF0">
    <property type="entry name" value="HCA OPERON TRANSCRIPTIONAL ACTIVATOR HCAR"/>
    <property type="match status" value="1"/>
</dbReference>
<proteinExistence type="inferred from homology"/>
<name>A0ABR9FZ25_9GAMM</name>
<dbReference type="InterPro" id="IPR036388">
    <property type="entry name" value="WH-like_DNA-bd_sf"/>
</dbReference>
<dbReference type="InterPro" id="IPR000847">
    <property type="entry name" value="LysR_HTH_N"/>
</dbReference>
<gene>
    <name evidence="6" type="ORF">EI547_10520</name>
</gene>
<feature type="domain" description="HTH lysR-type" evidence="5">
    <location>
        <begin position="2"/>
        <end position="59"/>
    </location>
</feature>
<evidence type="ECO:0000313" key="7">
    <source>
        <dbReference type="Proteomes" id="UP001645038"/>
    </source>
</evidence>
<evidence type="ECO:0000313" key="6">
    <source>
        <dbReference type="EMBL" id="MBE0463886.1"/>
    </source>
</evidence>
<protein>
    <submittedName>
        <fullName evidence="6">LysR family transcriptional regulator</fullName>
    </submittedName>
</protein>
<dbReference type="PANTHER" id="PTHR30346">
    <property type="entry name" value="TRANSCRIPTIONAL DUAL REGULATOR HCAR-RELATED"/>
    <property type="match status" value="1"/>
</dbReference>
<evidence type="ECO:0000256" key="3">
    <source>
        <dbReference type="ARBA" id="ARBA00023125"/>
    </source>
</evidence>
<evidence type="ECO:0000259" key="5">
    <source>
        <dbReference type="PROSITE" id="PS50931"/>
    </source>
</evidence>
<comment type="similarity">
    <text evidence="1">Belongs to the LysR transcriptional regulatory family.</text>
</comment>
<dbReference type="Gene3D" id="1.10.10.10">
    <property type="entry name" value="Winged helix-like DNA-binding domain superfamily/Winged helix DNA-binding domain"/>
    <property type="match status" value="1"/>
</dbReference>
<comment type="caution">
    <text evidence="6">The sequence shown here is derived from an EMBL/GenBank/DDBJ whole genome shotgun (WGS) entry which is preliminary data.</text>
</comment>
<dbReference type="SUPFAM" id="SSF46785">
    <property type="entry name" value="Winged helix' DNA-binding domain"/>
    <property type="match status" value="1"/>
</dbReference>
<dbReference type="Gene3D" id="3.40.190.10">
    <property type="entry name" value="Periplasmic binding protein-like II"/>
    <property type="match status" value="2"/>
</dbReference>
<dbReference type="PRINTS" id="PR00039">
    <property type="entry name" value="HTHLYSR"/>
</dbReference>
<keyword evidence="7" id="KW-1185">Reference proteome</keyword>
<reference evidence="6 7" key="1">
    <citation type="submission" date="2020-07" db="EMBL/GenBank/DDBJ databases">
        <title>Halophilic bacteria isolated from french cheeses.</title>
        <authorList>
            <person name="Kothe C.I."/>
            <person name="Farah-Kraiem B."/>
            <person name="Renault P."/>
            <person name="Dridi B."/>
        </authorList>
    </citation>
    <scope>NUCLEOTIDE SEQUENCE [LARGE SCALE GENOMIC DNA]</scope>
    <source>
        <strain evidence="6 7">FME20</strain>
    </source>
</reference>
<dbReference type="InterPro" id="IPR005119">
    <property type="entry name" value="LysR_subst-bd"/>
</dbReference>
<dbReference type="PROSITE" id="PS50931">
    <property type="entry name" value="HTH_LYSR"/>
    <property type="match status" value="1"/>
</dbReference>
<dbReference type="InterPro" id="IPR036390">
    <property type="entry name" value="WH_DNA-bd_sf"/>
</dbReference>
<sequence length="314" mass="34815">MVETRLLKQFIAVAEELHFHRAAARLNMAQPPLSQAIARLEDRLGFQLFIRSKREVALTLAGSAFLETAYTTLHHLETGIQRARDVAGGVAGRLTVTTVSLAYYEPVLDALRQFRKSLPNVELVIQEMPSSHQVKALMTGNSDVAFMRHMPIPNSMRSRKVLEESILLALPIDHPSVNKGSLDLSDFAQEDFVFTPQALGPGYYHQLMSLCETAGFYPRIKQEAAQLHTLVGLVASGFGIALLPECMANAVLNHKVAFCPLRPIGDDSDAVLGLYMNWHHDNASPLLTKFIGMIETHCERHSAQACQLDWTDST</sequence>
<dbReference type="CDD" id="cd08414">
    <property type="entry name" value="PBP2_LTTR_aromatics_like"/>
    <property type="match status" value="1"/>
</dbReference>
<dbReference type="Proteomes" id="UP001645038">
    <property type="component" value="Unassembled WGS sequence"/>
</dbReference>
<evidence type="ECO:0000256" key="1">
    <source>
        <dbReference type="ARBA" id="ARBA00009437"/>
    </source>
</evidence>
<keyword evidence="2" id="KW-0805">Transcription regulation</keyword>